<dbReference type="EMBL" id="CAQQ02393232">
    <property type="status" value="NOT_ANNOTATED_CDS"/>
    <property type="molecule type" value="Genomic_DNA"/>
</dbReference>
<dbReference type="SUPFAM" id="SSF48726">
    <property type="entry name" value="Immunoglobulin"/>
    <property type="match status" value="1"/>
</dbReference>
<accession>T1GFH5</accession>
<dbReference type="Gene3D" id="2.60.40.10">
    <property type="entry name" value="Immunoglobulins"/>
    <property type="match status" value="1"/>
</dbReference>
<dbReference type="Proteomes" id="UP000015102">
    <property type="component" value="Unassembled WGS sequence"/>
</dbReference>
<reference evidence="2" key="2">
    <citation type="submission" date="2015-06" db="UniProtKB">
        <authorList>
            <consortium name="EnsemblMetazoa"/>
        </authorList>
    </citation>
    <scope>IDENTIFICATION</scope>
</reference>
<dbReference type="AlphaFoldDB" id="T1GFH5"/>
<dbReference type="InterPro" id="IPR013783">
    <property type="entry name" value="Ig-like_fold"/>
</dbReference>
<dbReference type="Pfam" id="PF07679">
    <property type="entry name" value="I-set"/>
    <property type="match status" value="1"/>
</dbReference>
<reference evidence="3" key="1">
    <citation type="submission" date="2013-02" db="EMBL/GenBank/DDBJ databases">
        <authorList>
            <person name="Hughes D."/>
        </authorList>
    </citation>
    <scope>NUCLEOTIDE SEQUENCE</scope>
    <source>
        <strain>Durham</strain>
        <strain evidence="3">NC isolate 2 -- Noor lab</strain>
    </source>
</reference>
<dbReference type="HOGENOM" id="CLU_2173837_0_0_1"/>
<dbReference type="InterPro" id="IPR036179">
    <property type="entry name" value="Ig-like_dom_sf"/>
</dbReference>
<evidence type="ECO:0000259" key="1">
    <source>
        <dbReference type="Pfam" id="PF07679"/>
    </source>
</evidence>
<keyword evidence="3" id="KW-1185">Reference proteome</keyword>
<dbReference type="CDD" id="cd00096">
    <property type="entry name" value="Ig"/>
    <property type="match status" value="1"/>
</dbReference>
<feature type="domain" description="Immunoglobulin I-set" evidence="1">
    <location>
        <begin position="34"/>
        <end position="75"/>
    </location>
</feature>
<evidence type="ECO:0000313" key="2">
    <source>
        <dbReference type="EnsemblMetazoa" id="MESCA002117-PA"/>
    </source>
</evidence>
<name>T1GFH5_MEGSC</name>
<dbReference type="EnsemblMetazoa" id="MESCA002117-RA">
    <property type="protein sequence ID" value="MESCA002117-PA"/>
    <property type="gene ID" value="MESCA002117"/>
</dbReference>
<protein>
    <recommendedName>
        <fullName evidence="1">Immunoglobulin I-set domain-containing protein</fullName>
    </recommendedName>
</protein>
<dbReference type="InterPro" id="IPR013098">
    <property type="entry name" value="Ig_I-set"/>
</dbReference>
<dbReference type="STRING" id="36166.T1GFH5"/>
<proteinExistence type="predicted"/>
<evidence type="ECO:0000313" key="3">
    <source>
        <dbReference type="Proteomes" id="UP000015102"/>
    </source>
</evidence>
<dbReference type="EMBL" id="CAQQ02393231">
    <property type="status" value="NOT_ANNOTATED_CDS"/>
    <property type="molecule type" value="Genomic_DNA"/>
</dbReference>
<sequence length="110" mass="12496">MECLKSTTDFAILKGQPTESLSTTEAESMAMAAVVSWYQNSFLLQATDRKTTNYRGNRHELTIRHIQAEDFGNYRKIISMGSFLVFNSEQVTISEINFFLTVTSDEILSK</sequence>
<organism evidence="2 3">
    <name type="scientific">Megaselia scalaris</name>
    <name type="common">Humpbacked fly</name>
    <name type="synonym">Phora scalaris</name>
    <dbReference type="NCBI Taxonomy" id="36166"/>
    <lineage>
        <taxon>Eukaryota</taxon>
        <taxon>Metazoa</taxon>
        <taxon>Ecdysozoa</taxon>
        <taxon>Arthropoda</taxon>
        <taxon>Hexapoda</taxon>
        <taxon>Insecta</taxon>
        <taxon>Pterygota</taxon>
        <taxon>Neoptera</taxon>
        <taxon>Endopterygota</taxon>
        <taxon>Diptera</taxon>
        <taxon>Brachycera</taxon>
        <taxon>Muscomorpha</taxon>
        <taxon>Platypezoidea</taxon>
        <taxon>Phoridae</taxon>
        <taxon>Megaseliini</taxon>
        <taxon>Megaselia</taxon>
    </lineage>
</organism>